<dbReference type="AlphaFoldDB" id="A0A7D5GNS4"/>
<dbReference type="Proteomes" id="UP000509241">
    <property type="component" value="Chromosome"/>
</dbReference>
<feature type="transmembrane region" description="Helical" evidence="1">
    <location>
        <begin position="33"/>
        <end position="53"/>
    </location>
</feature>
<accession>A0A7D5GNS4</accession>
<keyword evidence="3" id="KW-1185">Reference proteome</keyword>
<keyword evidence="1" id="KW-0472">Membrane</keyword>
<sequence>MEVNWKAIVAGFVVALALAVVSGLVVGMNATSLALSWGTIGVVSGLVAGFIAGGTVPTGAVHGGIATVLGSLITLAIVTFTTLLFAGLVPTFGVLVGGVLLLAFYAIPGALGGAIGSWASGRRASRTVAGARA</sequence>
<dbReference type="RefSeq" id="WP_179261377.1">
    <property type="nucleotide sequence ID" value="NZ_CP058601.1"/>
</dbReference>
<name>A0A7D5GNS4_9EURY</name>
<feature type="transmembrane region" description="Helical" evidence="1">
    <location>
        <begin position="65"/>
        <end position="86"/>
    </location>
</feature>
<proteinExistence type="predicted"/>
<keyword evidence="1" id="KW-0812">Transmembrane</keyword>
<keyword evidence="1" id="KW-1133">Transmembrane helix</keyword>
<feature type="transmembrane region" description="Helical" evidence="1">
    <location>
        <begin position="92"/>
        <end position="116"/>
    </location>
</feature>
<evidence type="ECO:0000256" key="1">
    <source>
        <dbReference type="SAM" id="Phobius"/>
    </source>
</evidence>
<evidence type="ECO:0000313" key="2">
    <source>
        <dbReference type="EMBL" id="QLG49633.1"/>
    </source>
</evidence>
<dbReference type="GeneID" id="56034137"/>
<gene>
    <name evidence="2" type="ORF">HYG82_12560</name>
</gene>
<dbReference type="EMBL" id="CP058601">
    <property type="protein sequence ID" value="QLG49633.1"/>
    <property type="molecule type" value="Genomic_DNA"/>
</dbReference>
<dbReference type="Pfam" id="PF17647">
    <property type="entry name" value="DUF5518"/>
    <property type="match status" value="1"/>
</dbReference>
<evidence type="ECO:0000313" key="3">
    <source>
        <dbReference type="Proteomes" id="UP000509241"/>
    </source>
</evidence>
<dbReference type="KEGG" id="haly:HYG82_12560"/>
<dbReference type="OrthoDB" id="292319at2157"/>
<reference evidence="2 3" key="1">
    <citation type="submission" date="2020-07" db="EMBL/GenBank/DDBJ databases">
        <authorList>
            <person name="Cui H."/>
        </authorList>
    </citation>
    <scope>NUCLEOTIDE SEQUENCE [LARGE SCALE GENOMIC DNA]</scope>
    <source>
        <strain evidence="2 3">YPL8</strain>
    </source>
</reference>
<organism evidence="2 3">
    <name type="scientific">Natrinema halophilum</name>
    <dbReference type="NCBI Taxonomy" id="1699371"/>
    <lineage>
        <taxon>Archaea</taxon>
        <taxon>Methanobacteriati</taxon>
        <taxon>Methanobacteriota</taxon>
        <taxon>Stenosarchaea group</taxon>
        <taxon>Halobacteria</taxon>
        <taxon>Halobacteriales</taxon>
        <taxon>Natrialbaceae</taxon>
        <taxon>Natrinema</taxon>
    </lineage>
</organism>
<protein>
    <submittedName>
        <fullName evidence="2">DUF5518 domain-containing protein</fullName>
    </submittedName>
</protein>
<dbReference type="InterPro" id="IPR040493">
    <property type="entry name" value="DUF5518"/>
</dbReference>